<dbReference type="Pfam" id="PF01926">
    <property type="entry name" value="MMR_HSR1"/>
    <property type="match status" value="1"/>
</dbReference>
<name>A0A8H3FWY0_9LECA</name>
<dbReference type="Pfam" id="PF08701">
    <property type="entry name" value="GN3L_Grn1"/>
    <property type="match status" value="1"/>
</dbReference>
<keyword evidence="2" id="KW-0813">Transport</keyword>
<comment type="subcellular location">
    <subcellularLocation>
        <location evidence="1">Nucleus</location>
    </subcellularLocation>
</comment>
<feature type="region of interest" description="Disordered" evidence="8">
    <location>
        <begin position="1"/>
        <end position="56"/>
    </location>
</feature>
<evidence type="ECO:0000256" key="3">
    <source>
        <dbReference type="ARBA" id="ARBA00022517"/>
    </source>
</evidence>
<keyword evidence="6" id="KW-0342">GTP-binding</keyword>
<reference evidence="10" key="1">
    <citation type="submission" date="2021-03" db="EMBL/GenBank/DDBJ databases">
        <authorList>
            <person name="Tagirdzhanova G."/>
        </authorList>
    </citation>
    <scope>NUCLEOTIDE SEQUENCE</scope>
</reference>
<evidence type="ECO:0000256" key="7">
    <source>
        <dbReference type="ARBA" id="ARBA00023242"/>
    </source>
</evidence>
<accession>A0A8H3FWY0</accession>
<feature type="compositionally biased region" description="Acidic residues" evidence="8">
    <location>
        <begin position="94"/>
        <end position="112"/>
    </location>
</feature>
<feature type="region of interest" description="Disordered" evidence="8">
    <location>
        <begin position="69"/>
        <end position="119"/>
    </location>
</feature>
<keyword evidence="7" id="KW-0539">Nucleus</keyword>
<gene>
    <name evidence="10" type="ORF">GOMPHAMPRED_006583</name>
</gene>
<comment type="caution">
    <text evidence="10">The sequence shown here is derived from an EMBL/GenBank/DDBJ whole genome shotgun (WGS) entry which is preliminary data.</text>
</comment>
<feature type="compositionally biased region" description="Basic and acidic residues" evidence="8">
    <location>
        <begin position="69"/>
        <end position="88"/>
    </location>
</feature>
<dbReference type="GO" id="GO:0005525">
    <property type="term" value="F:GTP binding"/>
    <property type="evidence" value="ECO:0007669"/>
    <property type="project" value="UniProtKB-KW"/>
</dbReference>
<keyword evidence="4" id="KW-0547">Nucleotide-binding</keyword>
<proteinExistence type="predicted"/>
<evidence type="ECO:0000256" key="5">
    <source>
        <dbReference type="ARBA" id="ARBA00022927"/>
    </source>
</evidence>
<dbReference type="InterPro" id="IPR023179">
    <property type="entry name" value="GTP-bd_ortho_bundle_sf"/>
</dbReference>
<dbReference type="GO" id="GO:0006364">
    <property type="term" value="P:rRNA processing"/>
    <property type="evidence" value="ECO:0007669"/>
    <property type="project" value="UniProtKB-ARBA"/>
</dbReference>
<dbReference type="InterPro" id="IPR027417">
    <property type="entry name" value="P-loop_NTPase"/>
</dbReference>
<dbReference type="PROSITE" id="PS51721">
    <property type="entry name" value="G_CP"/>
    <property type="match status" value="1"/>
</dbReference>
<evidence type="ECO:0000256" key="8">
    <source>
        <dbReference type="SAM" id="MobiDB-lite"/>
    </source>
</evidence>
<dbReference type="Gene3D" id="1.10.1580.10">
    <property type="match status" value="1"/>
</dbReference>
<evidence type="ECO:0000313" key="11">
    <source>
        <dbReference type="Proteomes" id="UP000664169"/>
    </source>
</evidence>
<keyword evidence="5" id="KW-0653">Protein transport</keyword>
<dbReference type="FunFam" id="1.10.1580.10:FF:000006">
    <property type="entry name" value="Nuclear GTP-binding protein NUG1"/>
    <property type="match status" value="1"/>
</dbReference>
<evidence type="ECO:0000259" key="9">
    <source>
        <dbReference type="PROSITE" id="PS51721"/>
    </source>
</evidence>
<dbReference type="InterPro" id="IPR050755">
    <property type="entry name" value="TRAFAC_YlqF/YawG_RiboMat"/>
</dbReference>
<feature type="compositionally biased region" description="Acidic residues" evidence="8">
    <location>
        <begin position="136"/>
        <end position="154"/>
    </location>
</feature>
<feature type="domain" description="CP-type G" evidence="9">
    <location>
        <begin position="168"/>
        <end position="349"/>
    </location>
</feature>
<dbReference type="SUPFAM" id="SSF52540">
    <property type="entry name" value="P-loop containing nucleoside triphosphate hydrolases"/>
    <property type="match status" value="2"/>
</dbReference>
<dbReference type="InterPro" id="IPR014813">
    <property type="entry name" value="Gnl3_N_dom"/>
</dbReference>
<organism evidence="10 11">
    <name type="scientific">Gomphillus americanus</name>
    <dbReference type="NCBI Taxonomy" id="1940652"/>
    <lineage>
        <taxon>Eukaryota</taxon>
        <taxon>Fungi</taxon>
        <taxon>Dikarya</taxon>
        <taxon>Ascomycota</taxon>
        <taxon>Pezizomycotina</taxon>
        <taxon>Lecanoromycetes</taxon>
        <taxon>OSLEUM clade</taxon>
        <taxon>Ostropomycetidae</taxon>
        <taxon>Ostropales</taxon>
        <taxon>Graphidaceae</taxon>
        <taxon>Gomphilloideae</taxon>
        <taxon>Gomphillus</taxon>
    </lineage>
</organism>
<evidence type="ECO:0000313" key="10">
    <source>
        <dbReference type="EMBL" id="CAF9932463.1"/>
    </source>
</evidence>
<dbReference type="PANTHER" id="PTHR11089:SF30">
    <property type="entry name" value="GUANINE NUCLEOTIDE-BINDING PROTEIN-LIKE 3 HOMOLOG"/>
    <property type="match status" value="1"/>
</dbReference>
<sequence length="528" mass="58025">MGMKVGKAKSKRTPVRLRHKIEKASAAKQKKQKKLAKKNPEWRSKIKKDPGIPNLFPYKDRILHEIEENRRLKEEEAQRKKHEAKAEKATSTVDNEEDLDAESIQEDNDSEFEDRGTDTNPMAALLASARARAVEYDQEGEDSESDEDAMEEDIPAPKDASDPSTKAYSHLFPDVLSRSDIILYVLDARDPQSTRSIPTERQIAAVSGGTKRLVLVLNKIDLVPPKTLKAWVTYLKRYHPTMPLKASNPAPNARTFEHGSLTKTATADALLKALKSYAATQNLKRALTVGIVGFPNVGKSSVINALISRLGRNSAAAPVGAEAGVTTALRSVKLDGRLTLLDSPGIVFPSTEELAKSSFSGSSKISKLAAEISKKNPEANLILLNALPPKAISDPIPAITLLLARLQENATAYEQMFKYYDLPPLMSDDQQGDYTTDYLVQVARKRGRLGKGGVPNLESAAKCVLNDWRDGRIGSWVEPPSFAQEFKDSTGDIKMNEGETETTTIGDQKEIVSEWAKAFVIEGLFGDT</sequence>
<keyword evidence="11" id="KW-1185">Reference proteome</keyword>
<dbReference type="EMBL" id="CAJPDQ010000044">
    <property type="protein sequence ID" value="CAF9932463.1"/>
    <property type="molecule type" value="Genomic_DNA"/>
</dbReference>
<evidence type="ECO:0000256" key="4">
    <source>
        <dbReference type="ARBA" id="ARBA00022741"/>
    </source>
</evidence>
<evidence type="ECO:0000256" key="2">
    <source>
        <dbReference type="ARBA" id="ARBA00022448"/>
    </source>
</evidence>
<dbReference type="AlphaFoldDB" id="A0A8H3FWY0"/>
<dbReference type="GO" id="GO:0042273">
    <property type="term" value="P:ribosomal large subunit biogenesis"/>
    <property type="evidence" value="ECO:0007669"/>
    <property type="project" value="UniProtKB-ARBA"/>
</dbReference>
<dbReference type="Gene3D" id="3.40.50.300">
    <property type="entry name" value="P-loop containing nucleotide triphosphate hydrolases"/>
    <property type="match status" value="1"/>
</dbReference>
<dbReference type="GO" id="GO:0005730">
    <property type="term" value="C:nucleolus"/>
    <property type="evidence" value="ECO:0007669"/>
    <property type="project" value="TreeGrafter"/>
</dbReference>
<evidence type="ECO:0000256" key="6">
    <source>
        <dbReference type="ARBA" id="ARBA00023134"/>
    </source>
</evidence>
<feature type="region of interest" description="Disordered" evidence="8">
    <location>
        <begin position="132"/>
        <end position="166"/>
    </location>
</feature>
<protein>
    <recommendedName>
        <fullName evidence="9">CP-type G domain-containing protein</fullName>
    </recommendedName>
</protein>
<dbReference type="GO" id="GO:0015031">
    <property type="term" value="P:protein transport"/>
    <property type="evidence" value="ECO:0007669"/>
    <property type="project" value="UniProtKB-KW"/>
</dbReference>
<feature type="compositionally biased region" description="Basic residues" evidence="8">
    <location>
        <begin position="1"/>
        <end position="21"/>
    </location>
</feature>
<dbReference type="InterPro" id="IPR006073">
    <property type="entry name" value="GTP-bd"/>
</dbReference>
<dbReference type="CDD" id="cd04178">
    <property type="entry name" value="Nucleostemin_like"/>
    <property type="match status" value="1"/>
</dbReference>
<feature type="compositionally biased region" description="Basic residues" evidence="8">
    <location>
        <begin position="28"/>
        <end position="37"/>
    </location>
</feature>
<keyword evidence="3" id="KW-0690">Ribosome biogenesis</keyword>
<dbReference type="GO" id="GO:0030684">
    <property type="term" value="C:preribosome"/>
    <property type="evidence" value="ECO:0007669"/>
    <property type="project" value="UniProtKB-ARBA"/>
</dbReference>
<dbReference type="OrthoDB" id="10266128at2759"/>
<evidence type="ECO:0000256" key="1">
    <source>
        <dbReference type="ARBA" id="ARBA00004123"/>
    </source>
</evidence>
<dbReference type="PRINTS" id="PR00326">
    <property type="entry name" value="GTP1OBG"/>
</dbReference>
<dbReference type="PANTHER" id="PTHR11089">
    <property type="entry name" value="GTP-BINDING PROTEIN-RELATED"/>
    <property type="match status" value="1"/>
</dbReference>
<feature type="compositionally biased region" description="Basic and acidic residues" evidence="8">
    <location>
        <begin position="38"/>
        <end position="50"/>
    </location>
</feature>
<dbReference type="InterPro" id="IPR030378">
    <property type="entry name" value="G_CP_dom"/>
</dbReference>
<dbReference type="Proteomes" id="UP000664169">
    <property type="component" value="Unassembled WGS sequence"/>
</dbReference>